<feature type="non-terminal residue" evidence="1">
    <location>
        <position position="1"/>
    </location>
</feature>
<dbReference type="HOGENOM" id="CLU_2760406_0_0_1"/>
<organism evidence="1">
    <name type="scientific">Dendroctonus ponderosae</name>
    <name type="common">Mountain pine beetle</name>
    <dbReference type="NCBI Taxonomy" id="77166"/>
    <lineage>
        <taxon>Eukaryota</taxon>
        <taxon>Metazoa</taxon>
        <taxon>Ecdysozoa</taxon>
        <taxon>Arthropoda</taxon>
        <taxon>Hexapoda</taxon>
        <taxon>Insecta</taxon>
        <taxon>Pterygota</taxon>
        <taxon>Neoptera</taxon>
        <taxon>Endopterygota</taxon>
        <taxon>Coleoptera</taxon>
        <taxon>Polyphaga</taxon>
        <taxon>Cucujiformia</taxon>
        <taxon>Curculionidae</taxon>
        <taxon>Scolytinae</taxon>
        <taxon>Dendroctonus</taxon>
    </lineage>
</organism>
<accession>N6TRB8</accession>
<reference evidence="1" key="1">
    <citation type="journal article" date="2013" name="Genome Biol.">
        <title>Draft genome of the mountain pine beetle, Dendroctonus ponderosae Hopkins, a major forest pest.</title>
        <authorList>
            <person name="Keeling C.I."/>
            <person name="Yuen M.M."/>
            <person name="Liao N.Y."/>
            <person name="Docking T.R."/>
            <person name="Chan S.K."/>
            <person name="Taylor G.A."/>
            <person name="Palmquist D.L."/>
            <person name="Jackman S.D."/>
            <person name="Nguyen A."/>
            <person name="Li M."/>
            <person name="Henderson H."/>
            <person name="Janes J.K."/>
            <person name="Zhao Y."/>
            <person name="Pandoh P."/>
            <person name="Moore R."/>
            <person name="Sperling F.A."/>
            <person name="Huber D.P."/>
            <person name="Birol I."/>
            <person name="Jones S.J."/>
            <person name="Bohlmann J."/>
        </authorList>
    </citation>
    <scope>NUCLEOTIDE SEQUENCE</scope>
</reference>
<proteinExistence type="predicted"/>
<sequence length="70" mass="7402">MAPKIPAPSSQAPAALEQFSPPESVMDRSSLRGLCSSLHSQSPIRPQSAMALLCLRKEAAALGFPVLGLW</sequence>
<dbReference type="EMBL" id="KB740475">
    <property type="protein sequence ID" value="ENN80578.1"/>
    <property type="molecule type" value="Genomic_DNA"/>
</dbReference>
<protein>
    <submittedName>
        <fullName evidence="1">Uncharacterized protein</fullName>
    </submittedName>
</protein>
<name>N6TRB8_DENPD</name>
<gene>
    <name evidence="1" type="ORF">YQE_02997</name>
</gene>
<dbReference type="AlphaFoldDB" id="N6TRB8"/>
<evidence type="ECO:0000313" key="1">
    <source>
        <dbReference type="EMBL" id="ENN80578.1"/>
    </source>
</evidence>